<comment type="caution">
    <text evidence="3">The sequence shown here is derived from an EMBL/GenBank/DDBJ whole genome shotgun (WGS) entry which is preliminary data.</text>
</comment>
<evidence type="ECO:0000313" key="4">
    <source>
        <dbReference type="Proteomes" id="UP001560573"/>
    </source>
</evidence>
<dbReference type="Proteomes" id="UP001560573">
    <property type="component" value="Unassembled WGS sequence"/>
</dbReference>
<feature type="transmembrane region" description="Helical" evidence="1">
    <location>
        <begin position="113"/>
        <end position="134"/>
    </location>
</feature>
<feature type="transmembrane region" description="Helical" evidence="1">
    <location>
        <begin position="324"/>
        <end position="342"/>
    </location>
</feature>
<keyword evidence="1" id="KW-0812">Transmembrane</keyword>
<sequence>MSLYPTQRRCFIICLLVILSNFSFTKPAPDSTTMILSSLNTSQKTSLYQLAVLQQSGADAEAQRFWSQHQSSYPSMSNNLRDAILKEIFQHAKIIYVHSENAAVREWLQTQTLINWITYLAIMVAILAIIRLIYVYWNPIILFLIKQFRPLFRILFSTILLTYELLLAGITCVIAGTHIPDIAISTVIVHIGIFIAWGQLTALFTSEYLLADYFKVVRNIIRYNQKERIFTTLFFPVIITSALLLYVINKLPYNNWYYYELVMTTLLAIYSLPFVRWIEPRLSFVLLAFNRAVSENKRRIAHYTALLFFLWSIAMLFPDDYFPIYRTTISALLMLGLLITSLKEKNDSRPGCYIYLQVVTLTMLCCLLLASRHITSPNPLWLNLTGCTLFLVIKYWEIPTLFKHWQWNKNNAWWGLLGMAALLWLISKCIQYFICHY</sequence>
<feature type="transmembrane region" description="Helical" evidence="1">
    <location>
        <begin position="414"/>
        <end position="434"/>
    </location>
</feature>
<keyword evidence="4" id="KW-1185">Reference proteome</keyword>
<feature type="transmembrane region" description="Helical" evidence="1">
    <location>
        <begin position="182"/>
        <end position="209"/>
    </location>
</feature>
<reference evidence="3 4" key="1">
    <citation type="submission" date="2023-07" db="EMBL/GenBank/DDBJ databases">
        <authorList>
            <person name="Lian W.-H."/>
        </authorList>
    </citation>
    <scope>NUCLEOTIDE SEQUENCE [LARGE SCALE GENOMIC DNA]</scope>
    <source>
        <strain evidence="3 4">SYSU DXS3180</strain>
    </source>
</reference>
<feature type="transmembrane region" description="Helical" evidence="1">
    <location>
        <begin position="261"/>
        <end position="279"/>
    </location>
</feature>
<protein>
    <submittedName>
        <fullName evidence="3">Uncharacterized protein</fullName>
    </submittedName>
</protein>
<feature type="transmembrane region" description="Helical" evidence="1">
    <location>
        <begin position="300"/>
        <end position="318"/>
    </location>
</feature>
<feature type="transmembrane region" description="Helical" evidence="1">
    <location>
        <begin position="229"/>
        <end position="249"/>
    </location>
</feature>
<evidence type="ECO:0000256" key="2">
    <source>
        <dbReference type="SAM" id="SignalP"/>
    </source>
</evidence>
<evidence type="ECO:0000313" key="3">
    <source>
        <dbReference type="EMBL" id="MEX6691152.1"/>
    </source>
</evidence>
<proteinExistence type="predicted"/>
<feature type="chain" id="PRO_5046593658" evidence="2">
    <location>
        <begin position="26"/>
        <end position="437"/>
    </location>
</feature>
<dbReference type="EMBL" id="JAULBC010000014">
    <property type="protein sequence ID" value="MEX6691152.1"/>
    <property type="molecule type" value="Genomic_DNA"/>
</dbReference>
<keyword evidence="2" id="KW-0732">Signal</keyword>
<name>A0ABV3ZMP5_9BACT</name>
<feature type="transmembrane region" description="Helical" evidence="1">
    <location>
        <begin position="154"/>
        <end position="176"/>
    </location>
</feature>
<gene>
    <name evidence="3" type="ORF">QTN47_26825</name>
</gene>
<organism evidence="3 4">
    <name type="scientific">Danxiaibacter flavus</name>
    <dbReference type="NCBI Taxonomy" id="3049108"/>
    <lineage>
        <taxon>Bacteria</taxon>
        <taxon>Pseudomonadati</taxon>
        <taxon>Bacteroidota</taxon>
        <taxon>Chitinophagia</taxon>
        <taxon>Chitinophagales</taxon>
        <taxon>Chitinophagaceae</taxon>
        <taxon>Danxiaibacter</taxon>
    </lineage>
</organism>
<evidence type="ECO:0000256" key="1">
    <source>
        <dbReference type="SAM" id="Phobius"/>
    </source>
</evidence>
<keyword evidence="1" id="KW-0472">Membrane</keyword>
<accession>A0ABV3ZMP5</accession>
<feature type="transmembrane region" description="Helical" evidence="1">
    <location>
        <begin position="354"/>
        <end position="374"/>
    </location>
</feature>
<feature type="signal peptide" evidence="2">
    <location>
        <begin position="1"/>
        <end position="25"/>
    </location>
</feature>
<dbReference type="RefSeq" id="WP_369332568.1">
    <property type="nucleotide sequence ID" value="NZ_JAULBC010000014.1"/>
</dbReference>
<keyword evidence="1" id="KW-1133">Transmembrane helix</keyword>